<sequence>MNAMERRSSAYYQRRHRERLRDKGLVKKELWVLPEFADELLVVEKRMRQPRGAAPGRGRVERAMSEGKVWTAEGLFDALAQADEFVYGESHIELIDGAQASLHLVMGDYGDLPLFLAVVGEQIVVEALLWPVSHVRDPAAFNEEVLRTHKVIFPLSTIGIETLADGESVYMMFGSLSAASSLSNVLYEIETLADNVIKATEAYEQLLLEAA</sequence>
<organism evidence="1 2">
    <name type="scientific">Lysobacter capsici AZ78</name>
    <dbReference type="NCBI Taxonomy" id="1444315"/>
    <lineage>
        <taxon>Bacteria</taxon>
        <taxon>Pseudomonadati</taxon>
        <taxon>Pseudomonadota</taxon>
        <taxon>Gammaproteobacteria</taxon>
        <taxon>Lysobacterales</taxon>
        <taxon>Lysobacteraceae</taxon>
        <taxon>Lysobacter</taxon>
    </lineage>
</organism>
<gene>
    <name evidence="1" type="ORF">AZ78_2676</name>
</gene>
<dbReference type="Proteomes" id="UP000023435">
    <property type="component" value="Unassembled WGS sequence"/>
</dbReference>
<dbReference type="InterPro" id="IPR019231">
    <property type="entry name" value="DUF2170"/>
</dbReference>
<proteinExistence type="predicted"/>
<protein>
    <recommendedName>
        <fullName evidence="3">Cytoplasmic protein</fullName>
    </recommendedName>
</protein>
<dbReference type="Pfam" id="PF09938">
    <property type="entry name" value="DUF2170"/>
    <property type="match status" value="1"/>
</dbReference>
<evidence type="ECO:0008006" key="3">
    <source>
        <dbReference type="Google" id="ProtNLM"/>
    </source>
</evidence>
<comment type="caution">
    <text evidence="1">The sequence shown here is derived from an EMBL/GenBank/DDBJ whole genome shotgun (WGS) entry which is preliminary data.</text>
</comment>
<evidence type="ECO:0000313" key="2">
    <source>
        <dbReference type="Proteomes" id="UP000023435"/>
    </source>
</evidence>
<name>A0A108U9P6_9GAMM</name>
<keyword evidence="2" id="KW-1185">Reference proteome</keyword>
<dbReference type="EMBL" id="JAJA02000001">
    <property type="protein sequence ID" value="KWS05125.1"/>
    <property type="molecule type" value="Genomic_DNA"/>
</dbReference>
<accession>A0A108U9P6</accession>
<reference evidence="1 2" key="1">
    <citation type="journal article" date="2014" name="Genome Announc.">
        <title>Draft Genome Sequence of Lysobacter capsici AZ78, a Bacterium Antagonistic to Plant-Pathogenic Oomycetes.</title>
        <authorList>
            <person name="Puopolo G."/>
            <person name="Sonego P."/>
            <person name="Engelen K."/>
            <person name="Pertot I."/>
        </authorList>
    </citation>
    <scope>NUCLEOTIDE SEQUENCE [LARGE SCALE GENOMIC DNA]</scope>
    <source>
        <strain evidence="1 2">AZ78</strain>
    </source>
</reference>
<dbReference type="AlphaFoldDB" id="A0A108U9P6"/>
<evidence type="ECO:0000313" key="1">
    <source>
        <dbReference type="EMBL" id="KWS05125.1"/>
    </source>
</evidence>